<keyword evidence="2" id="KW-1185">Reference proteome</keyword>
<organism evidence="1 2">
    <name type="scientific">Hygrophoropsis aurantiaca</name>
    <dbReference type="NCBI Taxonomy" id="72124"/>
    <lineage>
        <taxon>Eukaryota</taxon>
        <taxon>Fungi</taxon>
        <taxon>Dikarya</taxon>
        <taxon>Basidiomycota</taxon>
        <taxon>Agaricomycotina</taxon>
        <taxon>Agaricomycetes</taxon>
        <taxon>Agaricomycetidae</taxon>
        <taxon>Boletales</taxon>
        <taxon>Coniophorineae</taxon>
        <taxon>Hygrophoropsidaceae</taxon>
        <taxon>Hygrophoropsis</taxon>
    </lineage>
</organism>
<evidence type="ECO:0000313" key="1">
    <source>
        <dbReference type="EMBL" id="KAH7915489.1"/>
    </source>
</evidence>
<evidence type="ECO:0000313" key="2">
    <source>
        <dbReference type="Proteomes" id="UP000790377"/>
    </source>
</evidence>
<sequence>MSTDRVRAVKRKRNSGGAKEHHDVREVRKAAKKAKSFELQKVLKKLKDLRRKDAAAKEIPEIEAQLELLKHIDHESMANTALTTKIKKDKLLADNMHIVAILSLELASDPVVAAAPGTSLGKVQSRLLSSKVLASEVSSVIEGLKRITHPQPEAYDASVDEGEGTILPPSKKTRRAEGKPIKNKPQGDILHGVNDNHNVESDSNGDVNDTDGEGGHDGWESGTVSGNETISRDDLESNSGHSDLDDGDDARNSDQSDNDLNDAPVSRKRLASPESVPAKKGKSTTQSAFLPSLSVGFTRGDSDSEWSDSDEKAVDEVKKNRRGQRARRAIWEKKFGKNANHVKKHRDTAASLKRPRSSFIPADQRRERNNSSAQHQSHANSPFHRAPPRKQPPQFNQAPDSGWKSQSLKPQTNHGPPQNNRDQRPLHPSWEAKKKQKSASIVPAQGTKIVF</sequence>
<comment type="caution">
    <text evidence="1">The sequence shown here is derived from an EMBL/GenBank/DDBJ whole genome shotgun (WGS) entry which is preliminary data.</text>
</comment>
<gene>
    <name evidence="1" type="ORF">BJ138DRAFT_1190106</name>
</gene>
<protein>
    <submittedName>
        <fullName evidence="1">Bud-site selection protein</fullName>
    </submittedName>
</protein>
<reference evidence="1" key="1">
    <citation type="journal article" date="2021" name="New Phytol.">
        <title>Evolutionary innovations through gain and loss of genes in the ectomycorrhizal Boletales.</title>
        <authorList>
            <person name="Wu G."/>
            <person name="Miyauchi S."/>
            <person name="Morin E."/>
            <person name="Kuo A."/>
            <person name="Drula E."/>
            <person name="Varga T."/>
            <person name="Kohler A."/>
            <person name="Feng B."/>
            <person name="Cao Y."/>
            <person name="Lipzen A."/>
            <person name="Daum C."/>
            <person name="Hundley H."/>
            <person name="Pangilinan J."/>
            <person name="Johnson J."/>
            <person name="Barry K."/>
            <person name="LaButti K."/>
            <person name="Ng V."/>
            <person name="Ahrendt S."/>
            <person name="Min B."/>
            <person name="Choi I.G."/>
            <person name="Park H."/>
            <person name="Plett J.M."/>
            <person name="Magnuson J."/>
            <person name="Spatafora J.W."/>
            <person name="Nagy L.G."/>
            <person name="Henrissat B."/>
            <person name="Grigoriev I.V."/>
            <person name="Yang Z.L."/>
            <person name="Xu J."/>
            <person name="Martin F.M."/>
        </authorList>
    </citation>
    <scope>NUCLEOTIDE SEQUENCE</scope>
    <source>
        <strain evidence="1">ATCC 28755</strain>
    </source>
</reference>
<accession>A0ACB8AQT6</accession>
<proteinExistence type="predicted"/>
<name>A0ACB8AQT6_9AGAM</name>
<dbReference type="EMBL" id="MU267600">
    <property type="protein sequence ID" value="KAH7915489.1"/>
    <property type="molecule type" value="Genomic_DNA"/>
</dbReference>
<dbReference type="Proteomes" id="UP000790377">
    <property type="component" value="Unassembled WGS sequence"/>
</dbReference>